<dbReference type="GO" id="GO:0046872">
    <property type="term" value="F:metal ion binding"/>
    <property type="evidence" value="ECO:0007669"/>
    <property type="project" value="UniProtKB-KW"/>
</dbReference>
<accession>A0A853AC65</accession>
<reference evidence="4 6" key="1">
    <citation type="submission" date="2020-07" db="EMBL/GenBank/DDBJ databases">
        <title>Sequencing the genomes of 1000 actinobacteria strains.</title>
        <authorList>
            <person name="Klenk H.-P."/>
        </authorList>
    </citation>
    <scope>NUCLEOTIDE SEQUENCE [LARGE SCALE GENOMIC DNA]</scope>
    <source>
        <strain evidence="4 6">DSM 44065</strain>
    </source>
</reference>
<dbReference type="InterPro" id="IPR027806">
    <property type="entry name" value="HARBI1_dom"/>
</dbReference>
<proteinExistence type="predicted"/>
<evidence type="ECO:0000313" key="5">
    <source>
        <dbReference type="EMBL" id="NYI81485.1"/>
    </source>
</evidence>
<dbReference type="Proteomes" id="UP000587002">
    <property type="component" value="Unassembled WGS sequence"/>
</dbReference>
<dbReference type="AlphaFoldDB" id="A0A853AC65"/>
<feature type="domain" description="DDE Tnp4" evidence="3">
    <location>
        <begin position="106"/>
        <end position="271"/>
    </location>
</feature>
<evidence type="ECO:0000256" key="1">
    <source>
        <dbReference type="ARBA" id="ARBA00001968"/>
    </source>
</evidence>
<keyword evidence="2" id="KW-0479">Metal-binding</keyword>
<name>A0A853AC65_9PSEU</name>
<protein>
    <recommendedName>
        <fullName evidence="3">DDE Tnp4 domain-containing protein</fullName>
    </recommendedName>
</protein>
<sequence length="279" mass="31402">MITYRATLDVADELALYLSRLLVAERRRRGTRRGRRVLTPFQQAVLGLRWFRHRTPIPVLARDHRISRATGYRYIDEVITVLAAQAPDLHQALMDAARRGVPHVILDGTLITCDRLGEKTVSKKGRQVHRWFSGKHQRHGGTVLLLTDHTGFPLWSSPVEPGRVHDLTAAEHHVLGALYWAASQLRLPTLADGGFQGAGIGVHTPVKHSKSAPRRSPLHPDNRTYNTLLTSLRAQGERGIALLTQRWRTLQHITTSPRKITAILQAALTLTHHEHNQPH</sequence>
<organism evidence="4 6">
    <name type="scientific">Saccharopolyspora hordei</name>
    <dbReference type="NCBI Taxonomy" id="1838"/>
    <lineage>
        <taxon>Bacteria</taxon>
        <taxon>Bacillati</taxon>
        <taxon>Actinomycetota</taxon>
        <taxon>Actinomycetes</taxon>
        <taxon>Pseudonocardiales</taxon>
        <taxon>Pseudonocardiaceae</taxon>
        <taxon>Saccharopolyspora</taxon>
    </lineage>
</organism>
<keyword evidence="6" id="KW-1185">Reference proteome</keyword>
<comment type="cofactor">
    <cofactor evidence="1">
        <name>a divalent metal cation</name>
        <dbReference type="ChEBI" id="CHEBI:60240"/>
    </cofactor>
</comment>
<gene>
    <name evidence="4" type="ORF">HNR68_000076</name>
    <name evidence="5" type="ORF">HNR68_000115</name>
</gene>
<evidence type="ECO:0000259" key="3">
    <source>
        <dbReference type="Pfam" id="PF13359"/>
    </source>
</evidence>
<dbReference type="EMBL" id="JACCFJ010000001">
    <property type="protein sequence ID" value="NYI81485.1"/>
    <property type="molecule type" value="Genomic_DNA"/>
</dbReference>
<comment type="caution">
    <text evidence="4">The sequence shown here is derived from an EMBL/GenBank/DDBJ whole genome shotgun (WGS) entry which is preliminary data.</text>
</comment>
<dbReference type="EMBL" id="JACCFJ010000001">
    <property type="protein sequence ID" value="NYI81446.1"/>
    <property type="molecule type" value="Genomic_DNA"/>
</dbReference>
<dbReference type="RefSeq" id="WP_179716484.1">
    <property type="nucleotide sequence ID" value="NZ_BAABFH010000001.1"/>
</dbReference>
<evidence type="ECO:0000313" key="4">
    <source>
        <dbReference type="EMBL" id="NYI81446.1"/>
    </source>
</evidence>
<evidence type="ECO:0000313" key="6">
    <source>
        <dbReference type="Proteomes" id="UP000587002"/>
    </source>
</evidence>
<dbReference type="Pfam" id="PF13359">
    <property type="entry name" value="DDE_Tnp_4"/>
    <property type="match status" value="1"/>
</dbReference>
<evidence type="ECO:0000256" key="2">
    <source>
        <dbReference type="ARBA" id="ARBA00022723"/>
    </source>
</evidence>